<evidence type="ECO:0000313" key="1">
    <source>
        <dbReference type="EMBL" id="KOA19184.1"/>
    </source>
</evidence>
<accession>A0A0L6Z8B3</accession>
<gene>
    <name evidence="1" type="primary">gpmB</name>
    <name evidence="1" type="ORF">CLHOM_22900</name>
</gene>
<organism evidence="1 2">
    <name type="scientific">Clostridium homopropionicum DSM 5847</name>
    <dbReference type="NCBI Taxonomy" id="1121318"/>
    <lineage>
        <taxon>Bacteria</taxon>
        <taxon>Bacillati</taxon>
        <taxon>Bacillota</taxon>
        <taxon>Clostridia</taxon>
        <taxon>Eubacteriales</taxon>
        <taxon>Clostridiaceae</taxon>
        <taxon>Clostridium</taxon>
    </lineage>
</organism>
<dbReference type="Proteomes" id="UP000037043">
    <property type="component" value="Unassembled WGS sequence"/>
</dbReference>
<dbReference type="GO" id="GO:0016791">
    <property type="term" value="F:phosphatase activity"/>
    <property type="evidence" value="ECO:0007669"/>
    <property type="project" value="TreeGrafter"/>
</dbReference>
<dbReference type="SUPFAM" id="SSF53254">
    <property type="entry name" value="Phosphoglycerate mutase-like"/>
    <property type="match status" value="1"/>
</dbReference>
<comment type="caution">
    <text evidence="1">The sequence shown here is derived from an EMBL/GenBank/DDBJ whole genome shotgun (WGS) entry which is preliminary data.</text>
</comment>
<dbReference type="AlphaFoldDB" id="A0A0L6Z8B3"/>
<dbReference type="Gene3D" id="3.40.50.1240">
    <property type="entry name" value="Phosphoglycerate mutase-like"/>
    <property type="match status" value="1"/>
</dbReference>
<dbReference type="InterPro" id="IPR013078">
    <property type="entry name" value="His_Pase_superF_clade-1"/>
</dbReference>
<name>A0A0L6Z8B3_9CLOT</name>
<keyword evidence="2" id="KW-1185">Reference proteome</keyword>
<dbReference type="Pfam" id="PF00300">
    <property type="entry name" value="His_Phos_1"/>
    <property type="match status" value="1"/>
</dbReference>
<dbReference type="SMART" id="SM00855">
    <property type="entry name" value="PGAM"/>
    <property type="match status" value="1"/>
</dbReference>
<dbReference type="EMBL" id="LHUR01000027">
    <property type="protein sequence ID" value="KOA19184.1"/>
    <property type="molecule type" value="Genomic_DNA"/>
</dbReference>
<dbReference type="InterPro" id="IPR050275">
    <property type="entry name" value="PGM_Phosphatase"/>
</dbReference>
<proteinExistence type="predicted"/>
<evidence type="ECO:0000313" key="2">
    <source>
        <dbReference type="Proteomes" id="UP000037043"/>
    </source>
</evidence>
<sequence length="187" mass="21651">MRKVYFVRHAKPNFSVVDDYSRPLTEEGCKDCKKVTEFLSEKSITKVFSSPYKRAVDTVKDFAESLGLNIHIVDDFRERKINNGLWIEDFNAFAKEQWSNFDYKLPEGECLKEVQERNIKALMSVLEENIDGNIAIGCHGTALSTVVNYFNNRFGLAEFDRIKNIMPFVVCLTFEGRDIINIEEFIL</sequence>
<reference evidence="2" key="1">
    <citation type="submission" date="2015-08" db="EMBL/GenBank/DDBJ databases">
        <title>Genome sequence of the strict anaerobe Clostridium homopropionicum LuHBu1 (DSM 5847T).</title>
        <authorList>
            <person name="Poehlein A."/>
            <person name="Beck M."/>
            <person name="Schiel-Bengelsdorf B."/>
            <person name="Bengelsdorf F.R."/>
            <person name="Daniel R."/>
            <person name="Duerre P."/>
        </authorList>
    </citation>
    <scope>NUCLEOTIDE SEQUENCE [LARGE SCALE GENOMIC DNA]</scope>
    <source>
        <strain evidence="2">DSM 5847</strain>
    </source>
</reference>
<dbReference type="GO" id="GO:0005737">
    <property type="term" value="C:cytoplasm"/>
    <property type="evidence" value="ECO:0007669"/>
    <property type="project" value="TreeGrafter"/>
</dbReference>
<dbReference type="PIRSF" id="PIRSF000709">
    <property type="entry name" value="6PFK_2-Ptase"/>
    <property type="match status" value="1"/>
</dbReference>
<dbReference type="PATRIC" id="fig|1121318.3.peg.2302"/>
<dbReference type="STRING" id="36844.SAMN04488501_10647"/>
<dbReference type="CDD" id="cd07067">
    <property type="entry name" value="HP_PGM_like"/>
    <property type="match status" value="1"/>
</dbReference>
<protein>
    <submittedName>
        <fullName evidence="1">Phosphoglycerate mutase GpmB</fullName>
    </submittedName>
</protein>
<dbReference type="PANTHER" id="PTHR48100">
    <property type="entry name" value="BROAD-SPECIFICITY PHOSPHATASE YOR283W-RELATED"/>
    <property type="match status" value="1"/>
</dbReference>
<dbReference type="PANTHER" id="PTHR48100:SF59">
    <property type="entry name" value="ADENOSYLCOBALAMIN_ALPHA-RIBAZOLE PHOSPHATASE"/>
    <property type="match status" value="1"/>
</dbReference>
<dbReference type="RefSeq" id="WP_052221808.1">
    <property type="nucleotide sequence ID" value="NZ_LHUR01000027.1"/>
</dbReference>
<dbReference type="InterPro" id="IPR029033">
    <property type="entry name" value="His_PPase_superfam"/>
</dbReference>